<dbReference type="OMA" id="WNLTRAR"/>
<dbReference type="OrthoDB" id="5953973at2759"/>
<sequence length="506" mass="55434">MTIILPPREESLNGQDIVPYTLERSVNCSEGKMGPNNGKVSSLNSLPVIEMNVSNYTGLSLFADAKPAVGSLWYRYCQAIRDDEHSLDSRGEAQAIPWSRSSSFDQESIEDGLLPGELSVKGFYVDPAIVPGFKYVVRLADSDKLLFNGKALKLVSIGRGYGKRITFESDSAICNEHYFYSDTHSAGYGFRLVAVEQGAKFTLKDGCGNAMGFATVIETLEEMEECHEVTSLKQVQKLVKVTLLCNVENLKDFGGYEQKTVEGTAVLLREKASGPAVLEEIINCSIESENVHFTLVPGVDEKERIFFVSSNQGDIPASFIVTGLLPHELPVIGTFVHPNIIVGAKYKVRNLESGKYLFDGRAMTLQSIGRGYGKRITFASESHIHNDNYFYSDTNCGGFGFTIEALSVGDHFRIVDTNTAEDVGVAEVFRTDVPQRPLASSSPGLGRVHVEVTCNVTRMGETCTMRVSGTAIIEKHRSGMSVSVSDVTMRALQPPNPSQTFLFLPV</sequence>
<dbReference type="RefSeq" id="XP_018008321.1">
    <property type="nucleotide sequence ID" value="XM_018152832.2"/>
</dbReference>
<dbReference type="GeneID" id="108666024"/>
<proteinExistence type="predicted"/>
<dbReference type="KEGG" id="hazt:108666024"/>
<organism evidence="1 2">
    <name type="scientific">Hyalella azteca</name>
    <name type="common">Amphipod</name>
    <dbReference type="NCBI Taxonomy" id="294128"/>
    <lineage>
        <taxon>Eukaryota</taxon>
        <taxon>Metazoa</taxon>
        <taxon>Ecdysozoa</taxon>
        <taxon>Arthropoda</taxon>
        <taxon>Crustacea</taxon>
        <taxon>Multicrustacea</taxon>
        <taxon>Malacostraca</taxon>
        <taxon>Eumalacostraca</taxon>
        <taxon>Peracarida</taxon>
        <taxon>Amphipoda</taxon>
        <taxon>Senticaudata</taxon>
        <taxon>Talitrida</taxon>
        <taxon>Talitroidea</taxon>
        <taxon>Hyalellidae</taxon>
        <taxon>Hyalella</taxon>
    </lineage>
</organism>
<keyword evidence="1" id="KW-1185">Reference proteome</keyword>
<accession>A0A8B7N3B0</accession>
<reference evidence="2" key="1">
    <citation type="submission" date="2025-08" db="UniProtKB">
        <authorList>
            <consortium name="RefSeq"/>
        </authorList>
    </citation>
    <scope>IDENTIFICATION</scope>
    <source>
        <tissue evidence="2">Whole organism</tissue>
    </source>
</reference>
<protein>
    <submittedName>
        <fullName evidence="2">Uncharacterized protein LOC108666024</fullName>
    </submittedName>
</protein>
<dbReference type="Proteomes" id="UP000694843">
    <property type="component" value="Unplaced"/>
</dbReference>
<dbReference type="AlphaFoldDB" id="A0A8B7N3B0"/>
<gene>
    <name evidence="2" type="primary">LOC108666024</name>
</gene>
<name>A0A8B7N3B0_HYAAZ</name>
<evidence type="ECO:0000313" key="2">
    <source>
        <dbReference type="RefSeq" id="XP_018008321.1"/>
    </source>
</evidence>
<evidence type="ECO:0000313" key="1">
    <source>
        <dbReference type="Proteomes" id="UP000694843"/>
    </source>
</evidence>